<proteinExistence type="predicted"/>
<evidence type="ECO:0000313" key="2">
    <source>
        <dbReference type="Proteomes" id="UP000037069"/>
    </source>
</evidence>
<keyword evidence="2" id="KW-1185">Reference proteome</keyword>
<dbReference type="AlphaFoldDB" id="A0A0L0CDP0"/>
<dbReference type="EMBL" id="JRES01000651">
    <property type="protein sequence ID" value="KNC29594.1"/>
    <property type="molecule type" value="Genomic_DNA"/>
</dbReference>
<sequence>MYVQKFRKEWLSNEKFKDWIKDSEDSGKVFCIYCKCDILAKFSCLEKHAETKKLHVVLLVGIGTDNANVMIGAVQNY</sequence>
<accession>A0A0L0CDP0</accession>
<dbReference type="Proteomes" id="UP000037069">
    <property type="component" value="Unassembled WGS sequence"/>
</dbReference>
<evidence type="ECO:0000313" key="1">
    <source>
        <dbReference type="EMBL" id="KNC29594.1"/>
    </source>
</evidence>
<dbReference type="OrthoDB" id="10023262at2759"/>
<organism evidence="1 2">
    <name type="scientific">Lucilia cuprina</name>
    <name type="common">Green bottle fly</name>
    <name type="synonym">Australian sheep blowfly</name>
    <dbReference type="NCBI Taxonomy" id="7375"/>
    <lineage>
        <taxon>Eukaryota</taxon>
        <taxon>Metazoa</taxon>
        <taxon>Ecdysozoa</taxon>
        <taxon>Arthropoda</taxon>
        <taxon>Hexapoda</taxon>
        <taxon>Insecta</taxon>
        <taxon>Pterygota</taxon>
        <taxon>Neoptera</taxon>
        <taxon>Endopterygota</taxon>
        <taxon>Diptera</taxon>
        <taxon>Brachycera</taxon>
        <taxon>Muscomorpha</taxon>
        <taxon>Oestroidea</taxon>
        <taxon>Calliphoridae</taxon>
        <taxon>Luciliinae</taxon>
        <taxon>Lucilia</taxon>
    </lineage>
</organism>
<reference evidence="1 2" key="1">
    <citation type="journal article" date="2015" name="Nat. Commun.">
        <title>Lucilia cuprina genome unlocks parasitic fly biology to underpin future interventions.</title>
        <authorList>
            <person name="Anstead C.A."/>
            <person name="Korhonen P.K."/>
            <person name="Young N.D."/>
            <person name="Hall R.S."/>
            <person name="Jex A.R."/>
            <person name="Murali S.C."/>
            <person name="Hughes D.S."/>
            <person name="Lee S.F."/>
            <person name="Perry T."/>
            <person name="Stroehlein A.J."/>
            <person name="Ansell B.R."/>
            <person name="Breugelmans B."/>
            <person name="Hofmann A."/>
            <person name="Qu J."/>
            <person name="Dugan S."/>
            <person name="Lee S.L."/>
            <person name="Chao H."/>
            <person name="Dinh H."/>
            <person name="Han Y."/>
            <person name="Doddapaneni H.V."/>
            <person name="Worley K.C."/>
            <person name="Muzny D.M."/>
            <person name="Ioannidis P."/>
            <person name="Waterhouse R.M."/>
            <person name="Zdobnov E.M."/>
            <person name="James P.J."/>
            <person name="Bagnall N.H."/>
            <person name="Kotze A.C."/>
            <person name="Gibbs R.A."/>
            <person name="Richards S."/>
            <person name="Batterham P."/>
            <person name="Gasser R.B."/>
        </authorList>
    </citation>
    <scope>NUCLEOTIDE SEQUENCE [LARGE SCALE GENOMIC DNA]</scope>
    <source>
        <strain evidence="1 2">LS</strain>
        <tissue evidence="1">Full body</tissue>
    </source>
</reference>
<gene>
    <name evidence="1" type="ORF">FF38_07470</name>
</gene>
<protein>
    <submittedName>
        <fullName evidence="1">Uncharacterized protein</fullName>
    </submittedName>
</protein>
<name>A0A0L0CDP0_LUCCU</name>
<comment type="caution">
    <text evidence="1">The sequence shown here is derived from an EMBL/GenBank/DDBJ whole genome shotgun (WGS) entry which is preliminary data.</text>
</comment>